<organism evidence="11 12">
    <name type="scientific">Candidatus Kinetoplastidibacterium stringomonadis TCC290E</name>
    <dbReference type="NCBI Taxonomy" id="1208920"/>
    <lineage>
        <taxon>Bacteria</taxon>
        <taxon>Pseudomonadati</taxon>
        <taxon>Pseudomonadota</taxon>
        <taxon>Betaproteobacteria</taxon>
        <taxon>Candidatus Kinetoplastidibacterium</taxon>
    </lineage>
</organism>
<comment type="pathway">
    <text evidence="1 8 9">Sulfur metabolism; glutathione biosynthesis; glutathione from L-cysteine and L-glutamate: step 1/2.</text>
</comment>
<dbReference type="SUPFAM" id="SSF55931">
    <property type="entry name" value="Glutamine synthetase/guanido kinase"/>
    <property type="match status" value="1"/>
</dbReference>
<dbReference type="GO" id="GO:0046872">
    <property type="term" value="F:metal ion binding"/>
    <property type="evidence" value="ECO:0007669"/>
    <property type="project" value="TreeGrafter"/>
</dbReference>
<dbReference type="PANTHER" id="PTHR38761">
    <property type="entry name" value="GLUTAMATE--CYSTEINE LIGASE"/>
    <property type="match status" value="1"/>
</dbReference>
<dbReference type="PATRIC" id="fig|1208920.3.peg.59"/>
<feature type="domain" description="Glutamate--cysteine ligase" evidence="10">
    <location>
        <begin position="25"/>
        <end position="387"/>
    </location>
</feature>
<dbReference type="EMBL" id="CP003805">
    <property type="protein sequence ID" value="AGF48088.1"/>
    <property type="molecule type" value="Genomic_DNA"/>
</dbReference>
<dbReference type="HAMAP" id="MF_00578">
    <property type="entry name" value="Glu_cys_ligase"/>
    <property type="match status" value="1"/>
</dbReference>
<evidence type="ECO:0000313" key="11">
    <source>
        <dbReference type="EMBL" id="AGF48088.1"/>
    </source>
</evidence>
<dbReference type="KEGG" id="kon:CONE_0270"/>
<evidence type="ECO:0000256" key="2">
    <source>
        <dbReference type="ARBA" id="ARBA00008772"/>
    </source>
</evidence>
<keyword evidence="12" id="KW-1185">Reference proteome</keyword>
<gene>
    <name evidence="8" type="primary">gshA</name>
    <name evidence="11" type="ORF">CONE_0270</name>
</gene>
<dbReference type="InterPro" id="IPR006334">
    <property type="entry name" value="Glut_cys_ligase"/>
</dbReference>
<dbReference type="GO" id="GO:0005829">
    <property type="term" value="C:cytosol"/>
    <property type="evidence" value="ECO:0007669"/>
    <property type="project" value="TreeGrafter"/>
</dbReference>
<dbReference type="HOGENOM" id="CLU_020728_3_0_4"/>
<dbReference type="InterPro" id="IPR014746">
    <property type="entry name" value="Gln_synth/guanido_kin_cat_dom"/>
</dbReference>
<dbReference type="GO" id="GO:0005524">
    <property type="term" value="F:ATP binding"/>
    <property type="evidence" value="ECO:0007669"/>
    <property type="project" value="UniProtKB-KW"/>
</dbReference>
<dbReference type="NCBIfam" id="TIGR01434">
    <property type="entry name" value="glu_cys_ligase"/>
    <property type="match status" value="1"/>
</dbReference>
<dbReference type="Proteomes" id="UP000011541">
    <property type="component" value="Chromosome"/>
</dbReference>
<keyword evidence="4 8" id="KW-0317">Glutathione biosynthesis</keyword>
<evidence type="ECO:0000256" key="9">
    <source>
        <dbReference type="RuleBase" id="RU004391"/>
    </source>
</evidence>
<keyword evidence="5 8" id="KW-0547">Nucleotide-binding</keyword>
<keyword evidence="3 8" id="KW-0436">Ligase</keyword>
<dbReference type="RefSeq" id="WP_015396776.1">
    <property type="nucleotide sequence ID" value="NC_020299.1"/>
</dbReference>
<dbReference type="eggNOG" id="COG2918">
    <property type="taxonomic scope" value="Bacteria"/>
</dbReference>
<dbReference type="AlphaFoldDB" id="M1L648"/>
<protein>
    <recommendedName>
        <fullName evidence="8">Glutamate--cysteine ligase</fullName>
        <ecNumber evidence="8">6.3.2.2</ecNumber>
    </recommendedName>
    <alternativeName>
        <fullName evidence="8">Gamma-ECS</fullName>
        <shortName evidence="8">GCS</shortName>
    </alternativeName>
    <alternativeName>
        <fullName evidence="8">Gamma-glutamylcysteine synthetase</fullName>
    </alternativeName>
</protein>
<sequence>MKNSNMHDIQRLIPNNINLLQDIKNLSSKILRGIEREALRVNYYGDLSNLPHPHTLGSSLTNKNVTTDYSEALLELITGTNNSVDSLIKELTSIHNFVYSSLNNEMLWHNSIPELSSKKDSEIPIAWFGKNNIGMYKHVYRKGLAKRYGRKMQCISGLHYNFSLNNEILENLNCKDKNQKNFNSQCYFNLMRNFIRYSWLIVYLFGSTPAISVDLIKNNINIDDLAKIDSKTVYLPYATSLRVSKLGYYSKVQSKLDISYNNLEEFLTGLYEAIMKPWPGYQNIGTNYGEDWIQLNTNILQIENEYYSMIRPKCSINNNDRLINGLKQNGVQYVEVRCLDIDLESSIGISIETCRFLDSFLLFCAIEDSPIFIKNEYKEHYENFSNVAYRGREPSLLIKKKGSTVPLKQFSTELITKIGDVASLLDKETNKNLHYDSVLNQLKKVNDQDLTPSAKIIRDLRDKKISLAEYSLGISKYHSSVLKEKTDSNHDKYKENAIKSHEDFSSLEGKSEINFEEYVKSLQNDLSKHFNDNNRN</sequence>
<evidence type="ECO:0000256" key="7">
    <source>
        <dbReference type="ARBA" id="ARBA00048819"/>
    </source>
</evidence>
<dbReference type="GO" id="GO:0006750">
    <property type="term" value="P:glutathione biosynthetic process"/>
    <property type="evidence" value="ECO:0007669"/>
    <property type="project" value="UniProtKB-UniRule"/>
</dbReference>
<reference evidence="11 12" key="1">
    <citation type="journal article" date="2013" name="Genome Biol. Evol.">
        <title>Genome evolution and phylogenomic analysis of candidatus kinetoplastibacterium, the betaproteobacterial endosymbionts of strigomonas and angomonas.</title>
        <authorList>
            <person name="Alves J.M."/>
            <person name="Serrano M.G."/>
            <person name="Maia da Silva F."/>
            <person name="Voegtly L.J."/>
            <person name="Matveyev A.V."/>
            <person name="Teixeira M.M."/>
            <person name="Camargo E.P."/>
            <person name="Buck G.A."/>
        </authorList>
    </citation>
    <scope>NUCLEOTIDE SEQUENCE [LARGE SCALE GENOMIC DNA]</scope>
    <source>
        <strain evidence="11 12">TCC290E</strain>
    </source>
</reference>
<evidence type="ECO:0000256" key="5">
    <source>
        <dbReference type="ARBA" id="ARBA00022741"/>
    </source>
</evidence>
<evidence type="ECO:0000256" key="6">
    <source>
        <dbReference type="ARBA" id="ARBA00022840"/>
    </source>
</evidence>
<evidence type="ECO:0000256" key="8">
    <source>
        <dbReference type="HAMAP-Rule" id="MF_00578"/>
    </source>
</evidence>
<dbReference type="UniPathway" id="UPA00142">
    <property type="reaction ID" value="UER00209"/>
</dbReference>
<comment type="similarity">
    <text evidence="2 8">Belongs to the glutamate--cysteine ligase type 1 family. Type 1 subfamily.</text>
</comment>
<accession>M1L648</accession>
<proteinExistence type="inferred from homology"/>
<dbReference type="Gene3D" id="3.30.590.20">
    <property type="match status" value="1"/>
</dbReference>
<evidence type="ECO:0000313" key="12">
    <source>
        <dbReference type="Proteomes" id="UP000011541"/>
    </source>
</evidence>
<name>M1L648_9PROT</name>
<dbReference type="GO" id="GO:0004357">
    <property type="term" value="F:glutamate-cysteine ligase activity"/>
    <property type="evidence" value="ECO:0007669"/>
    <property type="project" value="UniProtKB-UniRule"/>
</dbReference>
<dbReference type="EC" id="6.3.2.2" evidence="8"/>
<evidence type="ECO:0000256" key="4">
    <source>
        <dbReference type="ARBA" id="ARBA00022684"/>
    </source>
</evidence>
<dbReference type="Pfam" id="PF04262">
    <property type="entry name" value="Glu_cys_ligase"/>
    <property type="match status" value="1"/>
</dbReference>
<evidence type="ECO:0000256" key="1">
    <source>
        <dbReference type="ARBA" id="ARBA00005006"/>
    </source>
</evidence>
<evidence type="ECO:0000256" key="3">
    <source>
        <dbReference type="ARBA" id="ARBA00022598"/>
    </source>
</evidence>
<dbReference type="OrthoDB" id="9803907at2"/>
<evidence type="ECO:0000259" key="10">
    <source>
        <dbReference type="Pfam" id="PF04262"/>
    </source>
</evidence>
<dbReference type="PANTHER" id="PTHR38761:SF1">
    <property type="entry name" value="GLUTAMATE--CYSTEINE LIGASE"/>
    <property type="match status" value="1"/>
</dbReference>
<comment type="catalytic activity">
    <reaction evidence="7 8 9">
        <text>L-cysteine + L-glutamate + ATP = gamma-L-glutamyl-L-cysteine + ADP + phosphate + H(+)</text>
        <dbReference type="Rhea" id="RHEA:13285"/>
        <dbReference type="ChEBI" id="CHEBI:15378"/>
        <dbReference type="ChEBI" id="CHEBI:29985"/>
        <dbReference type="ChEBI" id="CHEBI:30616"/>
        <dbReference type="ChEBI" id="CHEBI:35235"/>
        <dbReference type="ChEBI" id="CHEBI:43474"/>
        <dbReference type="ChEBI" id="CHEBI:58173"/>
        <dbReference type="ChEBI" id="CHEBI:456216"/>
        <dbReference type="EC" id="6.3.2.2"/>
    </reaction>
</comment>
<dbReference type="InterPro" id="IPR007370">
    <property type="entry name" value="Glu_cys_ligase"/>
</dbReference>
<keyword evidence="6 8" id="KW-0067">ATP-binding</keyword>
<dbReference type="STRING" id="1208920.CONE_0270"/>